<accession>A0A1J4JX84</accession>
<feature type="region of interest" description="Disordered" evidence="1">
    <location>
        <begin position="825"/>
        <end position="856"/>
    </location>
</feature>
<dbReference type="Proteomes" id="UP000179807">
    <property type="component" value="Unassembled WGS sequence"/>
</dbReference>
<dbReference type="SUPFAM" id="SSF52047">
    <property type="entry name" value="RNI-like"/>
    <property type="match status" value="1"/>
</dbReference>
<evidence type="ECO:0000256" key="1">
    <source>
        <dbReference type="SAM" id="MobiDB-lite"/>
    </source>
</evidence>
<dbReference type="VEuPathDB" id="TrichDB:TRFO_29577"/>
<organism evidence="2 3">
    <name type="scientific">Tritrichomonas foetus</name>
    <dbReference type="NCBI Taxonomy" id="1144522"/>
    <lineage>
        <taxon>Eukaryota</taxon>
        <taxon>Metamonada</taxon>
        <taxon>Parabasalia</taxon>
        <taxon>Tritrichomonadida</taxon>
        <taxon>Tritrichomonadidae</taxon>
        <taxon>Tritrichomonas</taxon>
    </lineage>
</organism>
<feature type="region of interest" description="Disordered" evidence="1">
    <location>
        <begin position="1012"/>
        <end position="1108"/>
    </location>
</feature>
<dbReference type="InterPro" id="IPR032675">
    <property type="entry name" value="LRR_dom_sf"/>
</dbReference>
<sequence length="1512" mass="171140">MEFDKSIKENIIRQVDLTSHGFSSVPFFFAENGLMPNSKGKTKSCFILANMAGIYFFRSKKLRRLTDLKDFISIFDINEIRWVDQKRRDIISMKHGNTFFMCDHSDILLSNVKFAHEIFCEVLPELPKLQFTSFPTPVENVKALNGTSVKAIVENMKTPQNFLTLSGSSRISNESILSIYYVCSCLARELRPSEPVVELLRKIDRLQSQTLVLDQRRNYEISNLKSFVRPIVSMSNINTVIFKSFAPMAVCRYIHKFLKSQKINTIVLEGYSTLDPESLKIDEIKANSPVSFTIRDCNFDDNTFNSFLTELFNFSGDFQKFSLDSIVISFSVVETLINSVRKSRSLRTVEVFECNGIDLNDVKSASPEKILEFISIMFQHCRFCNKLSVSNWKNPTCINILQFLSNDVLVELDLMNQNLIEVSKELILPPSIHFLNFSGSIFTFTSLTNLLTILSGHFSPMSLNLSDIQMSDQDWYLFYQSLSNLNQPIRCLRELDWSDNKIDMNVIQSFTNYFIWQTNVRFLSINRIFGGMSLSDLRLFVTFLPKKRLLGLSLDGNNENNFSGIFKQLIPILKSIETLVFISLNNQMMTEDDAQELLNYVKMNSKVLDISCDGSSINHDNKFFEFYENLVKIDIAAIGKPYSDIVRLFGQNLEALSQFQQFNEFRQLIRTRQNSITANIRANFFTNDSDTFSTEDLLDFSAKYPTAYFDVEPYDLYGISPLPVSNAFFSPYQRETEKRMKDAQNMTSFNSLAEVQMANLQHPLIPPNAFTPTFVNSDSFSNSKSYGIRNSIGAKGLYMDNTQISDLMNHSIIAENNAYTTNNSLTNSSQSNISNNDNNISTYSSNENNYSSNSSIMTGRERKNSMFIKKKERRDSITTPKTRERTNSYKAKYPNFVDEEDTSLLDQFLIAPPQIPLEIIPPLPYDEEEEEGNEILLFEQINSAVNHQNVPPSSVQQQTIPRPPLSPKSSGLNSTNQTIFNQNSTVKQTTIAEQTTIVEQTTITEQTTIVEQTKDESDQYKPPNHLPLIDPPVSDKEENAISSIIHRDNQSPCNSSQNQEKATPEKLTIPVVFSESSNQNAQPLPPQPQPPNLSPMGNPPVPKEEIPLLTSPNSSQINSLQAIPKNETLPLTNPNELKPLIPSSSSPPILLITPQAQAQPSPEEISVNPLPQIVIQNPIDTFTEQKQSNVAHISVSEKISIPPPILTAPPPPIMTSSITSSTTTTTTFTTLTQNNISQETNIVHQTFTNEQQQQQQNKEDEQILEQEVGNHELGLLSPNKNRSQEYFDLNTNQNQNPDKSPSDQFINRDEICDSINLSSGRQPMQIKQTSELVKAGKPVEVHIIQGKSRKPIFESAAGKINTPMIRIPGANKLNASMNRIVKLVDEIFEIPSPSELESSTNFPDYPSIIDFNESRNEENVNETHEYSIRVSEIEDVMVFSKNTIASPPPPLVVLSPLKRNEIDNIYNGNDLPYTLPNTSSGKISYSLLTHPLQNRRRNPPPKVTILGVPKEW</sequence>
<dbReference type="Gene3D" id="3.80.10.10">
    <property type="entry name" value="Ribonuclease Inhibitor"/>
    <property type="match status" value="1"/>
</dbReference>
<feature type="compositionally biased region" description="Polar residues" evidence="1">
    <location>
        <begin position="948"/>
        <end position="960"/>
    </location>
</feature>
<evidence type="ECO:0000313" key="2">
    <source>
        <dbReference type="EMBL" id="OHT03072.1"/>
    </source>
</evidence>
<reference evidence="2" key="1">
    <citation type="submission" date="2016-10" db="EMBL/GenBank/DDBJ databases">
        <authorList>
            <person name="Benchimol M."/>
            <person name="Almeida L.G."/>
            <person name="Vasconcelos A.T."/>
            <person name="Perreira-Neves A."/>
            <person name="Rosa I.A."/>
            <person name="Tasca T."/>
            <person name="Bogo M.R."/>
            <person name="de Souza W."/>
        </authorList>
    </citation>
    <scope>NUCLEOTIDE SEQUENCE [LARGE SCALE GENOMIC DNA]</scope>
    <source>
        <strain evidence="2">K</strain>
    </source>
</reference>
<name>A0A1J4JX84_9EUKA</name>
<dbReference type="RefSeq" id="XP_068356208.1">
    <property type="nucleotide sequence ID" value="XM_068506858.1"/>
</dbReference>
<dbReference type="GeneID" id="94841562"/>
<comment type="caution">
    <text evidence="2">The sequence shown here is derived from an EMBL/GenBank/DDBJ whole genome shotgun (WGS) entry which is preliminary data.</text>
</comment>
<feature type="compositionally biased region" description="Polar residues" evidence="1">
    <location>
        <begin position="1050"/>
        <end position="1061"/>
    </location>
</feature>
<feature type="compositionally biased region" description="Polar residues" evidence="1">
    <location>
        <begin position="967"/>
        <end position="977"/>
    </location>
</feature>
<proteinExistence type="predicted"/>
<evidence type="ECO:0000313" key="3">
    <source>
        <dbReference type="Proteomes" id="UP000179807"/>
    </source>
</evidence>
<gene>
    <name evidence="2" type="ORF">TRFO_29577</name>
</gene>
<feature type="compositionally biased region" description="Basic and acidic residues" evidence="1">
    <location>
        <begin position="1033"/>
        <end position="1049"/>
    </location>
</feature>
<dbReference type="EMBL" id="MLAK01000840">
    <property type="protein sequence ID" value="OHT03072.1"/>
    <property type="molecule type" value="Genomic_DNA"/>
</dbReference>
<feature type="region of interest" description="Disordered" evidence="1">
    <location>
        <begin position="948"/>
        <end position="977"/>
    </location>
</feature>
<protein>
    <submittedName>
        <fullName evidence="2">Uncharacterized protein</fullName>
    </submittedName>
</protein>
<keyword evidence="3" id="KW-1185">Reference proteome</keyword>
<feature type="compositionally biased region" description="Pro residues" evidence="1">
    <location>
        <begin position="1083"/>
        <end position="1101"/>
    </location>
</feature>